<dbReference type="Proteomes" id="UP001241092">
    <property type="component" value="Chromosome"/>
</dbReference>
<protein>
    <recommendedName>
        <fullName evidence="5">YbaB/EbfC family DNA-binding protein</fullName>
    </recommendedName>
</protein>
<name>A0AAI8TTT2_MYCME</name>
<reference evidence="2" key="3">
    <citation type="submission" date="2023-03" db="EMBL/GenBank/DDBJ databases">
        <title>Draft genome sequence of a Mycolicibacterium mageritense strain H4_3_1 isolated from a hybrid biological-inorganic system reactor.</title>
        <authorList>
            <person name="Feng X."/>
            <person name="Kazama D."/>
            <person name="Sato K."/>
            <person name="Kobayashi H."/>
        </authorList>
    </citation>
    <scope>NUCLEOTIDE SEQUENCE</scope>
    <source>
        <strain evidence="2">H4_3_1</strain>
    </source>
</reference>
<gene>
    <name evidence="2" type="ORF">hbim_02212</name>
    <name evidence="1" type="ORF">MMAGJ_23780</name>
</gene>
<dbReference type="AlphaFoldDB" id="A0AAI8TTT2"/>
<dbReference type="SUPFAM" id="SSF82607">
    <property type="entry name" value="YbaB-like"/>
    <property type="match status" value="1"/>
</dbReference>
<reference evidence="1 3" key="1">
    <citation type="journal article" date="2019" name="Emerg. Microbes Infect.">
        <title>Comprehensive subspecies identification of 175 nontuberculous mycobacteria species based on 7547 genomic profiles.</title>
        <authorList>
            <person name="Matsumoto Y."/>
            <person name="Kinjo T."/>
            <person name="Motooka D."/>
            <person name="Nabeya D."/>
            <person name="Jung N."/>
            <person name="Uechi K."/>
            <person name="Horii T."/>
            <person name="Iida T."/>
            <person name="Fujita J."/>
            <person name="Nakamura S."/>
        </authorList>
    </citation>
    <scope>NUCLEOTIDE SEQUENCE [LARGE SCALE GENOMIC DNA]</scope>
    <source>
        <strain evidence="1 3">JCM 12375</strain>
    </source>
</reference>
<organism evidence="2 4">
    <name type="scientific">Mycolicibacterium mageritense</name>
    <name type="common">Mycobacterium mageritense</name>
    <dbReference type="NCBI Taxonomy" id="53462"/>
    <lineage>
        <taxon>Bacteria</taxon>
        <taxon>Bacillati</taxon>
        <taxon>Actinomycetota</taxon>
        <taxon>Actinomycetes</taxon>
        <taxon>Mycobacteriales</taxon>
        <taxon>Mycobacteriaceae</taxon>
        <taxon>Mycolicibacterium</taxon>
    </lineage>
</organism>
<dbReference type="EMBL" id="AP027452">
    <property type="protein sequence ID" value="BDY28281.1"/>
    <property type="molecule type" value="Genomic_DNA"/>
</dbReference>
<dbReference type="RefSeq" id="WP_036430438.1">
    <property type="nucleotide sequence ID" value="NZ_AP022567.1"/>
</dbReference>
<accession>A0AAI8TTT2</accession>
<evidence type="ECO:0008006" key="5">
    <source>
        <dbReference type="Google" id="ProtNLM"/>
    </source>
</evidence>
<reference evidence="1" key="2">
    <citation type="submission" date="2020-02" db="EMBL/GenBank/DDBJ databases">
        <authorList>
            <person name="Matsumoto Y."/>
            <person name="Motooka D."/>
            <person name="Nakamura S."/>
        </authorList>
    </citation>
    <scope>NUCLEOTIDE SEQUENCE</scope>
    <source>
        <strain evidence="1">JCM 12375</strain>
    </source>
</reference>
<proteinExistence type="predicted"/>
<dbReference type="Pfam" id="PF02575">
    <property type="entry name" value="YbaB_DNA_bd"/>
    <property type="match status" value="1"/>
</dbReference>
<dbReference type="InterPro" id="IPR004401">
    <property type="entry name" value="YbaB/EbfC"/>
</dbReference>
<evidence type="ECO:0000313" key="3">
    <source>
        <dbReference type="Proteomes" id="UP000465622"/>
    </source>
</evidence>
<dbReference type="Proteomes" id="UP000465622">
    <property type="component" value="Chromosome"/>
</dbReference>
<evidence type="ECO:0000313" key="2">
    <source>
        <dbReference type="EMBL" id="BDY28281.1"/>
    </source>
</evidence>
<sequence>MNGGLADSLIARIIKQRDLMQAMDEHLKSISARVTSRDQSVSVEVDGIGTLKGIWLGENAYRHGPDGLARLIIETGQAAAKTALDRQNYLMKEFNSRLAALQQTPLTKWDGTTVTPS</sequence>
<dbReference type="EMBL" id="AP022567">
    <property type="protein sequence ID" value="BBX33096.1"/>
    <property type="molecule type" value="Genomic_DNA"/>
</dbReference>
<evidence type="ECO:0000313" key="4">
    <source>
        <dbReference type="Proteomes" id="UP001241092"/>
    </source>
</evidence>
<dbReference type="InterPro" id="IPR036894">
    <property type="entry name" value="YbaB-like_sf"/>
</dbReference>
<keyword evidence="3" id="KW-1185">Reference proteome</keyword>
<evidence type="ECO:0000313" key="1">
    <source>
        <dbReference type="EMBL" id="BBX33096.1"/>
    </source>
</evidence>
<dbReference type="Gene3D" id="3.30.1310.10">
    <property type="entry name" value="Nucleoid-associated protein YbaB-like domain"/>
    <property type="match status" value="1"/>
</dbReference>
<dbReference type="GO" id="GO:0003677">
    <property type="term" value="F:DNA binding"/>
    <property type="evidence" value="ECO:0007669"/>
    <property type="project" value="InterPro"/>
</dbReference>